<feature type="compositionally biased region" description="Basic and acidic residues" evidence="1">
    <location>
        <begin position="1688"/>
        <end position="1697"/>
    </location>
</feature>
<proteinExistence type="predicted"/>
<feature type="compositionally biased region" description="Polar residues" evidence="1">
    <location>
        <begin position="1109"/>
        <end position="1121"/>
    </location>
</feature>
<feature type="region of interest" description="Disordered" evidence="1">
    <location>
        <begin position="257"/>
        <end position="308"/>
    </location>
</feature>
<evidence type="ECO:0000313" key="3">
    <source>
        <dbReference type="Proteomes" id="UP000053240"/>
    </source>
</evidence>
<dbReference type="OrthoDB" id="7492362at2759"/>
<sequence length="1883" mass="212505">MSALEKFKRRLVRDIARRQYVEGQPEDEMWDQLKIEYGCDCFLLWQHMKVLTSKKLKRMLAAEDRMECITRVARMTSTDWLTFDLVLVHQDVDVIGEELIQNGKPESPVLELLFDLVMSHNIENSSGDRLVAKWAALTKKYNTRGRECSAMLLQRRWYQLKDLSRRRLYEFWMLYRGNPRNLAKAIRHTKLQIRISERLPNLITKKFVQWKDLLESGKIVQAVQFESRRRKMESNAKTDDPDLVVIEPHIETIEVAADSEDEVEQENGNKDIEIDENTEDSITPMEDNEYTSKTAENSPKPTENFDASDSISNLKVSVKTEPTEVLEINDTVSDDEPVETDNMEDTAEESVPEHVKNDPTYPEYNTVLPKITNIMGNVDMIESNEKCYPINHDSVTNEILSDSEDPPIESDIAPSINSEDSNKSFEENVDKKLPFSSDDVIDLHKLPSTLQFVDDGIEFVDDDEDNLEEKPDANDDDEMVNLDDVDPSYGIDRKLIMIPITYTKKLDDMDILKNIGYSMVKGKDLIELVEAESRTIKLNSENIKTEVETEYEQIDETAIEGDREVTKNNGEIDEARSQDYNQVNDETRIVKSDSKQEGIKIKSEKEDIDKMRSEDDAGKREVPRVKYTSWLLQKPKHRNYNPILLCKNPDFNTRLKRLSAGFFLSERNRRLFNACKPLTIDMHKAFETKLVNNVLYLENTTIPNFKQEKVTEVCENTASVIPSAVAVQSLLDITRVEQKDLMPEKLQMDEPKPSPSHEHKVVQIIERGHVINEPLMSPTVRADENLLKADMSSVAQLSNPVSENKPAQSATLNTWHNPIYDKKNKKAKTKPLPPVPKWSNYGSSLGQYEESLITKDTLAKVICFLDTGTFQLPKKSVSVEATKKLTTKEPNPPPPPIKATSNNTVNLTNENELNSKQNMILENSKVHVPKRKRNKKPQTIAVNSGFCCWCRHRIEILRPENHNITSIRSKKYRHLCPLVDCNCCCQQDLLDMMKSHNLVDDHTYSRDGEIPQHKEPETTVKVTRDIAIQAISIQNENGQMEIKSAIELYHPQNKNVPKNAQGTIALDVVTSNSNDSTSNPLITYAVTHSSVSTQFEYNYVIATQSTHASSNTCDTDSQTSHAKTRPPIKTNIIPARPHRGNKAEVFSVTSSAGWQSATPNIVINKNIVQNAVIETISLIEEEVDSPPNQTSNSPQKGLLPQGVNILLLPDNTLSVSIEPGVQIDPASLSKLPEILSVVQKKLLESGILNKKRKLPTRKWKNAIRKETGTNFTSRNTVVNDPTIKQLDPQITEVNEYVEMIAVNPGVNVVQENAELNILNTEVNVNDDNAELIVMGPEVEVTEENAQLHILTPEVNITDENAELIAMGPEEQVTDERAQLHILSPETDVEKKNVELNLACSEVLSIEENAELIVMNPKEPVVEENTEPKLVSPEVDVSEETVELNLISPEIHVTQENSEHLDAVEVNISEKSADLNVISTEQNAGDAQLNVMNGELMATQANVEVNVVNAELKATQENTDLNLQYSNTNVDLNTAETNPILHVARTDLESEVANTEENVRKDDEDILTYTDYIVKVAPETSRKSILSDLMTMSGISTEDTNMSTECPVINNVTTGQNNTHNIINNAITTNVINYNLPDNPYYLTNTHNIGGNIQIVPPPKKVKKVMVFIKKRLKKKPTQDNTVIDLTEDNDKPDDTSKQNDPQMVNMQKEGNNCQKILNLKRAKLIRVPAAAVPPKIYRAAQSLLRKDNSVPVQNNTTFSPSDIEKQMKIHLARHYRQLNRKPTILDILKNIKNSKSMQATPNTCTESDSSDDEPLAKKSRRMRTENTDSNSLGLVPIDQYNLPVEFNTNEPVAFFPAADGHNSNTNADNQDSDTNVEDSILGI</sequence>
<keyword evidence="3" id="KW-1185">Reference proteome</keyword>
<dbReference type="Proteomes" id="UP000053240">
    <property type="component" value="Unassembled WGS sequence"/>
</dbReference>
<feature type="compositionally biased region" description="Polar residues" evidence="1">
    <location>
        <begin position="291"/>
        <end position="308"/>
    </location>
</feature>
<protein>
    <submittedName>
        <fullName evidence="2">Uncharacterized protein</fullName>
    </submittedName>
</protein>
<feature type="compositionally biased region" description="Acidic residues" evidence="1">
    <location>
        <begin position="335"/>
        <end position="350"/>
    </location>
</feature>
<feature type="region of interest" description="Disordered" evidence="1">
    <location>
        <begin position="1109"/>
        <end position="1130"/>
    </location>
</feature>
<dbReference type="KEGG" id="pmac:106718779"/>
<reference evidence="2 3" key="1">
    <citation type="journal article" date="2015" name="Nat. Commun.">
        <title>Outbred genome sequencing and CRISPR/Cas9 gene editing in butterflies.</title>
        <authorList>
            <person name="Li X."/>
            <person name="Fan D."/>
            <person name="Zhang W."/>
            <person name="Liu G."/>
            <person name="Zhang L."/>
            <person name="Zhao L."/>
            <person name="Fang X."/>
            <person name="Chen L."/>
            <person name="Dong Y."/>
            <person name="Chen Y."/>
            <person name="Ding Y."/>
            <person name="Zhao R."/>
            <person name="Feng M."/>
            <person name="Zhu Y."/>
            <person name="Feng Y."/>
            <person name="Jiang X."/>
            <person name="Zhu D."/>
            <person name="Xiang H."/>
            <person name="Feng X."/>
            <person name="Li S."/>
            <person name="Wang J."/>
            <person name="Zhang G."/>
            <person name="Kronforst M.R."/>
            <person name="Wang W."/>
        </authorList>
    </citation>
    <scope>NUCLEOTIDE SEQUENCE [LARGE SCALE GENOMIC DNA]</scope>
    <source>
        <strain evidence="2">Ya'a_city_454_Pm</strain>
        <tissue evidence="2">Whole body</tissue>
    </source>
</reference>
<accession>A0A194QRQ3</accession>
<evidence type="ECO:0000256" key="1">
    <source>
        <dbReference type="SAM" id="MobiDB-lite"/>
    </source>
</evidence>
<feature type="region of interest" description="Disordered" evidence="1">
    <location>
        <begin position="1677"/>
        <end position="1705"/>
    </location>
</feature>
<name>A0A194QRQ3_PAPMA</name>
<feature type="region of interest" description="Disordered" evidence="1">
    <location>
        <begin position="335"/>
        <end position="362"/>
    </location>
</feature>
<organism evidence="2 3">
    <name type="scientific">Papilio machaon</name>
    <name type="common">Old World swallowtail butterfly</name>
    <dbReference type="NCBI Taxonomy" id="76193"/>
    <lineage>
        <taxon>Eukaryota</taxon>
        <taxon>Metazoa</taxon>
        <taxon>Ecdysozoa</taxon>
        <taxon>Arthropoda</taxon>
        <taxon>Hexapoda</taxon>
        <taxon>Insecta</taxon>
        <taxon>Pterygota</taxon>
        <taxon>Neoptera</taxon>
        <taxon>Endopterygota</taxon>
        <taxon>Lepidoptera</taxon>
        <taxon>Glossata</taxon>
        <taxon>Ditrysia</taxon>
        <taxon>Papilionoidea</taxon>
        <taxon>Papilionidae</taxon>
        <taxon>Papilioninae</taxon>
        <taxon>Papilio</taxon>
    </lineage>
</organism>
<feature type="region of interest" description="Disordered" evidence="1">
    <location>
        <begin position="402"/>
        <end position="425"/>
    </location>
</feature>
<feature type="region of interest" description="Disordered" evidence="1">
    <location>
        <begin position="1796"/>
        <end position="1834"/>
    </location>
</feature>
<dbReference type="InParanoid" id="A0A194QRQ3"/>
<feature type="compositionally biased region" description="Polar residues" evidence="1">
    <location>
        <begin position="1796"/>
        <end position="1807"/>
    </location>
</feature>
<gene>
    <name evidence="2" type="ORF">RR48_11216</name>
</gene>
<dbReference type="EMBL" id="KQ461181">
    <property type="protein sequence ID" value="KPJ07660.1"/>
    <property type="molecule type" value="Genomic_DNA"/>
</dbReference>
<feature type="region of interest" description="Disordered" evidence="1">
    <location>
        <begin position="1855"/>
        <end position="1883"/>
    </location>
</feature>
<evidence type="ECO:0000313" key="2">
    <source>
        <dbReference type="EMBL" id="KPJ07660.1"/>
    </source>
</evidence>